<dbReference type="EMBL" id="AP024355">
    <property type="protein sequence ID" value="BCR04900.1"/>
    <property type="molecule type" value="Genomic_DNA"/>
</dbReference>
<reference evidence="5 6" key="2">
    <citation type="journal article" date="2021" name="Int. J. Syst. Evol. Microbiol.">
        <title>Isolation and Polyphasic Characterization of Desulfuromonas versatilis sp. Nov., an Electrogenic Bacteria Capable of Versatile Metabolism Isolated from a Graphene Oxide-Reducing Enrichment Culture.</title>
        <authorList>
            <person name="Xie L."/>
            <person name="Yoshida N."/>
            <person name="Ishii S."/>
            <person name="Meng L."/>
        </authorList>
    </citation>
    <scope>NUCLEOTIDE SEQUENCE [LARGE SCALE GENOMIC DNA]</scope>
    <source>
        <strain evidence="5 6">NIT-T3</strain>
    </source>
</reference>
<dbReference type="SMART" id="SM00345">
    <property type="entry name" value="HTH_GNTR"/>
    <property type="match status" value="1"/>
</dbReference>
<dbReference type="SUPFAM" id="SSF46785">
    <property type="entry name" value="Winged helix' DNA-binding domain"/>
    <property type="match status" value="1"/>
</dbReference>
<accession>A0ABM8HPL2</accession>
<keyword evidence="1" id="KW-0805">Transcription regulation</keyword>
<evidence type="ECO:0000259" key="4">
    <source>
        <dbReference type="PROSITE" id="PS50949"/>
    </source>
</evidence>
<sequence>MSAKLLDPIRRSRISEQVANQIEELIRAQKLNLGDKLPSERQLMEMLGVGRGAVREALRILEIKGYVESRPGIGSFVKDFEGDIRLPFSLWLADRNEILANFFEVRLFLEPNAAALAAKRITPEQLRELAETHQAFCRKVADGDLTGSIKVDAEFHKLIAQATQNKLLAMTMETLNKSVIEGWKASLRAPGRADKTIREHASLLQAIENKDPHEAARLTREHLENAVADLKKSGLDIQE</sequence>
<evidence type="ECO:0000256" key="2">
    <source>
        <dbReference type="ARBA" id="ARBA00023125"/>
    </source>
</evidence>
<dbReference type="Pfam" id="PF00392">
    <property type="entry name" value="GntR"/>
    <property type="match status" value="1"/>
</dbReference>
<reference evidence="5 6" key="1">
    <citation type="journal article" date="2016" name="C (Basel)">
        <title>Selective Growth of and Electricity Production by Marine Exoelectrogenic Bacteria in Self-Aggregated Hydrogel of Microbially Reduced Graphene Oxide.</title>
        <authorList>
            <person name="Yoshida N."/>
            <person name="Goto Y."/>
            <person name="Miyata Y."/>
        </authorList>
    </citation>
    <scope>NUCLEOTIDE SEQUENCE [LARGE SCALE GENOMIC DNA]</scope>
    <source>
        <strain evidence="5 6">NIT-T3</strain>
    </source>
</reference>
<dbReference type="PRINTS" id="PR00035">
    <property type="entry name" value="HTHGNTR"/>
</dbReference>
<dbReference type="SUPFAM" id="SSF48008">
    <property type="entry name" value="GntR ligand-binding domain-like"/>
    <property type="match status" value="1"/>
</dbReference>
<evidence type="ECO:0000256" key="3">
    <source>
        <dbReference type="ARBA" id="ARBA00023163"/>
    </source>
</evidence>
<dbReference type="InterPro" id="IPR036388">
    <property type="entry name" value="WH-like_DNA-bd_sf"/>
</dbReference>
<organism evidence="5 6">
    <name type="scientific">Desulfuromonas versatilis</name>
    <dbReference type="NCBI Taxonomy" id="2802975"/>
    <lineage>
        <taxon>Bacteria</taxon>
        <taxon>Pseudomonadati</taxon>
        <taxon>Thermodesulfobacteriota</taxon>
        <taxon>Desulfuromonadia</taxon>
        <taxon>Desulfuromonadales</taxon>
        <taxon>Desulfuromonadaceae</taxon>
        <taxon>Desulfuromonas</taxon>
    </lineage>
</organism>
<dbReference type="InterPro" id="IPR000524">
    <property type="entry name" value="Tscrpt_reg_HTH_GntR"/>
</dbReference>
<gene>
    <name evidence="5" type="ORF">DESUT3_19690</name>
</gene>
<keyword evidence="3" id="KW-0804">Transcription</keyword>
<keyword evidence="6" id="KW-1185">Reference proteome</keyword>
<dbReference type="InterPro" id="IPR008920">
    <property type="entry name" value="TF_FadR/GntR_C"/>
</dbReference>
<protein>
    <submittedName>
        <fullName evidence="5">GntR family transcriptional regulator</fullName>
    </submittedName>
</protein>
<evidence type="ECO:0000256" key="1">
    <source>
        <dbReference type="ARBA" id="ARBA00023015"/>
    </source>
</evidence>
<dbReference type="Pfam" id="PF07729">
    <property type="entry name" value="FCD"/>
    <property type="match status" value="1"/>
</dbReference>
<dbReference type="PANTHER" id="PTHR43537">
    <property type="entry name" value="TRANSCRIPTIONAL REGULATOR, GNTR FAMILY"/>
    <property type="match status" value="1"/>
</dbReference>
<feature type="domain" description="HTH gntR-type" evidence="4">
    <location>
        <begin position="12"/>
        <end position="80"/>
    </location>
</feature>
<dbReference type="InterPro" id="IPR011711">
    <property type="entry name" value="GntR_C"/>
</dbReference>
<dbReference type="SMART" id="SM00895">
    <property type="entry name" value="FCD"/>
    <property type="match status" value="1"/>
</dbReference>
<keyword evidence="2" id="KW-0238">DNA-binding</keyword>
<dbReference type="PROSITE" id="PS50949">
    <property type="entry name" value="HTH_GNTR"/>
    <property type="match status" value="1"/>
</dbReference>
<dbReference type="Gene3D" id="1.20.120.530">
    <property type="entry name" value="GntR ligand-binding domain-like"/>
    <property type="match status" value="1"/>
</dbReference>
<evidence type="ECO:0000313" key="5">
    <source>
        <dbReference type="EMBL" id="BCR04900.1"/>
    </source>
</evidence>
<evidence type="ECO:0000313" key="6">
    <source>
        <dbReference type="Proteomes" id="UP001319827"/>
    </source>
</evidence>
<dbReference type="Gene3D" id="1.10.10.10">
    <property type="entry name" value="Winged helix-like DNA-binding domain superfamily/Winged helix DNA-binding domain"/>
    <property type="match status" value="1"/>
</dbReference>
<dbReference type="CDD" id="cd07377">
    <property type="entry name" value="WHTH_GntR"/>
    <property type="match status" value="1"/>
</dbReference>
<proteinExistence type="predicted"/>
<dbReference type="PANTHER" id="PTHR43537:SF5">
    <property type="entry name" value="UXU OPERON TRANSCRIPTIONAL REGULATOR"/>
    <property type="match status" value="1"/>
</dbReference>
<dbReference type="Proteomes" id="UP001319827">
    <property type="component" value="Chromosome"/>
</dbReference>
<dbReference type="InterPro" id="IPR036390">
    <property type="entry name" value="WH_DNA-bd_sf"/>
</dbReference>
<dbReference type="RefSeq" id="WP_221252339.1">
    <property type="nucleotide sequence ID" value="NZ_AP024355.1"/>
</dbReference>
<name>A0ABM8HPL2_9BACT</name>